<dbReference type="AlphaFoldDB" id="A0A7M1LF89"/>
<evidence type="ECO:0000259" key="9">
    <source>
        <dbReference type="Pfam" id="PF16916"/>
    </source>
</evidence>
<dbReference type="EMBL" id="CP063078">
    <property type="protein sequence ID" value="QOQ86734.1"/>
    <property type="molecule type" value="Genomic_DNA"/>
</dbReference>
<organism evidence="10 11">
    <name type="scientific">Campylobacter corcagiensis</name>
    <dbReference type="NCBI Taxonomy" id="1448857"/>
    <lineage>
        <taxon>Bacteria</taxon>
        <taxon>Pseudomonadati</taxon>
        <taxon>Campylobacterota</taxon>
        <taxon>Epsilonproteobacteria</taxon>
        <taxon>Campylobacterales</taxon>
        <taxon>Campylobacteraceae</taxon>
        <taxon>Campylobacter</taxon>
    </lineage>
</organism>
<evidence type="ECO:0000259" key="8">
    <source>
        <dbReference type="Pfam" id="PF01545"/>
    </source>
</evidence>
<dbReference type="Gene3D" id="3.30.70.1350">
    <property type="entry name" value="Cation efflux protein, cytoplasmic domain"/>
    <property type="match status" value="1"/>
</dbReference>
<dbReference type="SUPFAM" id="SSF160240">
    <property type="entry name" value="Cation efflux protein cytoplasmic domain-like"/>
    <property type="match status" value="1"/>
</dbReference>
<comment type="subcellular location">
    <subcellularLocation>
        <location evidence="1">Membrane</location>
        <topology evidence="1">Multi-pass membrane protein</topology>
    </subcellularLocation>
</comment>
<dbReference type="NCBIfam" id="TIGR01297">
    <property type="entry name" value="CDF"/>
    <property type="match status" value="1"/>
</dbReference>
<keyword evidence="11" id="KW-1185">Reference proteome</keyword>
<dbReference type="InterPro" id="IPR002524">
    <property type="entry name" value="Cation_efflux"/>
</dbReference>
<keyword evidence="4 7" id="KW-0812">Transmembrane</keyword>
<dbReference type="GO" id="GO:0008324">
    <property type="term" value="F:monoatomic cation transmembrane transporter activity"/>
    <property type="evidence" value="ECO:0007669"/>
    <property type="project" value="InterPro"/>
</dbReference>
<feature type="transmembrane region" description="Helical" evidence="7">
    <location>
        <begin position="76"/>
        <end position="97"/>
    </location>
</feature>
<proteinExistence type="inferred from homology"/>
<feature type="transmembrane region" description="Helical" evidence="7">
    <location>
        <begin position="159"/>
        <end position="188"/>
    </location>
</feature>
<evidence type="ECO:0000256" key="4">
    <source>
        <dbReference type="ARBA" id="ARBA00022692"/>
    </source>
</evidence>
<evidence type="ECO:0000313" key="11">
    <source>
        <dbReference type="Proteomes" id="UP000594749"/>
    </source>
</evidence>
<evidence type="ECO:0000256" key="3">
    <source>
        <dbReference type="ARBA" id="ARBA00022448"/>
    </source>
</evidence>
<dbReference type="PANTHER" id="PTHR43840:SF15">
    <property type="entry name" value="MITOCHONDRIAL METAL TRANSPORTER 1-RELATED"/>
    <property type="match status" value="1"/>
</dbReference>
<gene>
    <name evidence="10" type="ORF">IMC76_05795</name>
</gene>
<dbReference type="GO" id="GO:0016020">
    <property type="term" value="C:membrane"/>
    <property type="evidence" value="ECO:0007669"/>
    <property type="project" value="UniProtKB-SubCell"/>
</dbReference>
<dbReference type="InterPro" id="IPR050291">
    <property type="entry name" value="CDF_Transporter"/>
</dbReference>
<dbReference type="InterPro" id="IPR027469">
    <property type="entry name" value="Cation_efflux_TMD_sf"/>
</dbReference>
<reference evidence="10 11" key="1">
    <citation type="submission" date="2020-10" db="EMBL/GenBank/DDBJ databases">
        <title>Campylobacter and Helicobacter PacBio genomes.</title>
        <authorList>
            <person name="Lane C."/>
        </authorList>
    </citation>
    <scope>NUCLEOTIDE SEQUENCE [LARGE SCALE GENOMIC DNA]</scope>
    <source>
        <strain evidence="10 11">2016D-0077</strain>
    </source>
</reference>
<dbReference type="InterPro" id="IPR036837">
    <property type="entry name" value="Cation_efflux_CTD_sf"/>
</dbReference>
<dbReference type="SUPFAM" id="SSF161111">
    <property type="entry name" value="Cation efflux protein transmembrane domain-like"/>
    <property type="match status" value="1"/>
</dbReference>
<keyword evidence="5 7" id="KW-1133">Transmembrane helix</keyword>
<comment type="similarity">
    <text evidence="2">Belongs to the cation diffusion facilitator (CDF) transporter (TC 2.A.4) family.</text>
</comment>
<feature type="domain" description="Cation efflux protein transmembrane" evidence="8">
    <location>
        <begin position="10"/>
        <end position="202"/>
    </location>
</feature>
<evidence type="ECO:0000256" key="1">
    <source>
        <dbReference type="ARBA" id="ARBA00004141"/>
    </source>
</evidence>
<keyword evidence="6 7" id="KW-0472">Membrane</keyword>
<dbReference type="Proteomes" id="UP000594749">
    <property type="component" value="Chromosome"/>
</dbReference>
<dbReference type="Pfam" id="PF01545">
    <property type="entry name" value="Cation_efflux"/>
    <property type="match status" value="1"/>
</dbReference>
<sequence>MTIKNKAPLIAGITAFLLANFKLIIGAVSGSMTVLSSAIDSIMDCVVSAANFFASTKADQEADSKFNFGYAKLEGVMSLLEGFFITGIGVFLIYTSAIKVINPPESIKVNIALYVMIFSLIVTGVLILYLNSAYKKSSSLIIKADILHYKTDFFTNVGIILALVIIHFTGLIIIDAIFGVLIGVYIFISAIKLMKESAAVLIDKAVNPEILSSIERFIDDHDGITSHHALKTRQFGDNAYITAHLVFTPNISLKKAHDMGDEIENFIINTYKDINWDINLHFDPTDDSNSD</sequence>
<dbReference type="Gene3D" id="1.20.1510.10">
    <property type="entry name" value="Cation efflux protein transmembrane domain"/>
    <property type="match status" value="1"/>
</dbReference>
<feature type="domain" description="Cation efflux protein cytoplasmic" evidence="9">
    <location>
        <begin position="208"/>
        <end position="284"/>
    </location>
</feature>
<dbReference type="InterPro" id="IPR027470">
    <property type="entry name" value="Cation_efflux_CTD"/>
</dbReference>
<evidence type="ECO:0000313" key="10">
    <source>
        <dbReference type="EMBL" id="QOQ86734.1"/>
    </source>
</evidence>
<accession>A0A7M1LF89</accession>
<dbReference type="Pfam" id="PF16916">
    <property type="entry name" value="ZT_dimer"/>
    <property type="match status" value="1"/>
</dbReference>
<keyword evidence="3" id="KW-0813">Transport</keyword>
<evidence type="ECO:0000256" key="6">
    <source>
        <dbReference type="ARBA" id="ARBA00023136"/>
    </source>
</evidence>
<evidence type="ECO:0000256" key="2">
    <source>
        <dbReference type="ARBA" id="ARBA00008114"/>
    </source>
</evidence>
<dbReference type="InterPro" id="IPR058533">
    <property type="entry name" value="Cation_efflux_TM"/>
</dbReference>
<dbReference type="PANTHER" id="PTHR43840">
    <property type="entry name" value="MITOCHONDRIAL METAL TRANSPORTER 1-RELATED"/>
    <property type="match status" value="1"/>
</dbReference>
<dbReference type="OrthoDB" id="9806522at2"/>
<protein>
    <submittedName>
        <fullName evidence="10">Cation transporter</fullName>
    </submittedName>
</protein>
<evidence type="ECO:0000256" key="7">
    <source>
        <dbReference type="SAM" id="Phobius"/>
    </source>
</evidence>
<dbReference type="RefSeq" id="WP_025803190.1">
    <property type="nucleotide sequence ID" value="NZ_CP053842.1"/>
</dbReference>
<feature type="transmembrane region" description="Helical" evidence="7">
    <location>
        <begin position="109"/>
        <end position="130"/>
    </location>
</feature>
<name>A0A7M1LF89_9BACT</name>
<evidence type="ECO:0000256" key="5">
    <source>
        <dbReference type="ARBA" id="ARBA00022989"/>
    </source>
</evidence>